<protein>
    <recommendedName>
        <fullName evidence="6">Serpentine receptor class gamma</fullName>
    </recommendedName>
</protein>
<feature type="transmembrane region" description="Helical" evidence="6">
    <location>
        <begin position="274"/>
        <end position="295"/>
    </location>
</feature>
<dbReference type="HOGENOM" id="CLU_061253_1_0_1"/>
<dbReference type="OMA" id="YFKKVSW"/>
<dbReference type="OrthoDB" id="5861325at2759"/>
<comment type="similarity">
    <text evidence="2 6">Belongs to the nematode receptor-like protein srg family.</text>
</comment>
<dbReference type="InParanoid" id="E3MUN6"/>
<keyword evidence="5 6" id="KW-0472">Membrane</keyword>
<keyword evidence="3 6" id="KW-0812">Transmembrane</keyword>
<evidence type="ECO:0000256" key="4">
    <source>
        <dbReference type="ARBA" id="ARBA00022989"/>
    </source>
</evidence>
<dbReference type="GO" id="GO:0016020">
    <property type="term" value="C:membrane"/>
    <property type="evidence" value="ECO:0007669"/>
    <property type="project" value="UniProtKB-SubCell"/>
</dbReference>
<keyword evidence="8" id="KW-1185">Reference proteome</keyword>
<feature type="transmembrane region" description="Helical" evidence="6">
    <location>
        <begin position="195"/>
        <end position="219"/>
    </location>
</feature>
<dbReference type="InterPro" id="IPR000609">
    <property type="entry name" value="7TM_GPCR_serpentine_rcpt_Srg"/>
</dbReference>
<name>E3MUN6_CAERE</name>
<dbReference type="PRINTS" id="PR00698">
    <property type="entry name" value="TMPROTEINSRG"/>
</dbReference>
<evidence type="ECO:0000313" key="8">
    <source>
        <dbReference type="Proteomes" id="UP000008281"/>
    </source>
</evidence>
<evidence type="ECO:0000256" key="5">
    <source>
        <dbReference type="ARBA" id="ARBA00023136"/>
    </source>
</evidence>
<evidence type="ECO:0000256" key="2">
    <source>
        <dbReference type="ARBA" id="ARBA00005692"/>
    </source>
</evidence>
<dbReference type="Pfam" id="PF02118">
    <property type="entry name" value="Srg"/>
    <property type="match status" value="1"/>
</dbReference>
<dbReference type="AlphaFoldDB" id="E3MUN6"/>
<evidence type="ECO:0000256" key="3">
    <source>
        <dbReference type="ARBA" id="ARBA00022692"/>
    </source>
</evidence>
<organism evidence="8">
    <name type="scientific">Caenorhabditis remanei</name>
    <name type="common">Caenorhabditis vulgaris</name>
    <dbReference type="NCBI Taxonomy" id="31234"/>
    <lineage>
        <taxon>Eukaryota</taxon>
        <taxon>Metazoa</taxon>
        <taxon>Ecdysozoa</taxon>
        <taxon>Nematoda</taxon>
        <taxon>Chromadorea</taxon>
        <taxon>Rhabditida</taxon>
        <taxon>Rhabditina</taxon>
        <taxon>Rhabditomorpha</taxon>
        <taxon>Rhabditoidea</taxon>
        <taxon>Rhabditidae</taxon>
        <taxon>Peloderinae</taxon>
        <taxon>Caenorhabditis</taxon>
    </lineage>
</organism>
<comment type="caution">
    <text evidence="6">Lacks conserved residue(s) required for the propagation of feature annotation.</text>
</comment>
<feature type="transmembrane region" description="Helical" evidence="6">
    <location>
        <begin position="240"/>
        <end position="262"/>
    </location>
</feature>
<keyword evidence="4 6" id="KW-1133">Transmembrane helix</keyword>
<evidence type="ECO:0000256" key="1">
    <source>
        <dbReference type="ARBA" id="ARBA00004141"/>
    </source>
</evidence>
<dbReference type="GO" id="GO:0007606">
    <property type="term" value="P:sensory perception of chemical stimulus"/>
    <property type="evidence" value="ECO:0007669"/>
    <property type="project" value="UniProtKB-UniRule"/>
</dbReference>
<dbReference type="eggNOG" id="ENOG502TJEA">
    <property type="taxonomic scope" value="Eukaryota"/>
</dbReference>
<dbReference type="PANTHER" id="PTHR31627:SF12">
    <property type="entry name" value="SERPENTINE RECEPTOR CLASS GAMMA-11-RELATED"/>
    <property type="match status" value="1"/>
</dbReference>
<gene>
    <name evidence="7" type="primary">Cre-srg-14</name>
    <name evidence="7" type="ORF">CRE_21315</name>
</gene>
<sequence length="319" mass="36866">MPNLDTDPIPVTCDESYHPQIEMLKFLVQYLYLITGLIINLSILYTLWWKHPKVYRSNSFFVLFSVDCVVNTLLLLTDGLMARLLIYLTPLCPILKDYFSSPLTFFKFIMILIFHSRICKSIIQFLLVFNRMTCVIFPISHDSIWSKKFLKILIPIIFVIPVSVDWNLAIARVFMQSTYGGFWVNYFKKVSWASQSRFLLVFIVFALFITIICTFLTLLTLIKLPERSKNLEKSISNATLIISIGFSGTAAFQIYYGFFFVYSDGSHPIFGLNFLSWDFLTVGSPIVMLCVSSSLRRHVLGKNGVRDVRSTIRIRTRTI</sequence>
<dbReference type="SUPFAM" id="SSF81321">
    <property type="entry name" value="Family A G protein-coupled receptor-like"/>
    <property type="match status" value="1"/>
</dbReference>
<dbReference type="GO" id="GO:0004888">
    <property type="term" value="F:transmembrane signaling receptor activity"/>
    <property type="evidence" value="ECO:0007669"/>
    <property type="project" value="InterPro"/>
</dbReference>
<feature type="transmembrane region" description="Helical" evidence="6">
    <location>
        <begin position="30"/>
        <end position="48"/>
    </location>
</feature>
<evidence type="ECO:0000256" key="6">
    <source>
        <dbReference type="RuleBase" id="RU280813"/>
    </source>
</evidence>
<dbReference type="PANTHER" id="PTHR31627">
    <property type="entry name" value="SERPENTINE RECEPTOR CLASS GAMMA-RELATED"/>
    <property type="match status" value="1"/>
</dbReference>
<dbReference type="Gene3D" id="1.20.1070.10">
    <property type="entry name" value="Rhodopsin 7-helix transmembrane proteins"/>
    <property type="match status" value="1"/>
</dbReference>
<feature type="transmembrane region" description="Helical" evidence="6">
    <location>
        <begin position="152"/>
        <end position="175"/>
    </location>
</feature>
<dbReference type="EMBL" id="DS268480">
    <property type="protein sequence ID" value="EFP09826.1"/>
    <property type="molecule type" value="Genomic_DNA"/>
</dbReference>
<dbReference type="STRING" id="31234.E3MUN6"/>
<reference evidence="7" key="1">
    <citation type="submission" date="2007-07" db="EMBL/GenBank/DDBJ databases">
        <title>PCAP assembly of the Caenorhabditis remanei genome.</title>
        <authorList>
            <consortium name="The Caenorhabditis remanei Sequencing Consortium"/>
            <person name="Wilson R.K."/>
        </authorList>
    </citation>
    <scope>NUCLEOTIDE SEQUENCE [LARGE SCALE GENOMIC DNA]</scope>
    <source>
        <strain evidence="7">PB4641</strain>
    </source>
</reference>
<dbReference type="InterPro" id="IPR051119">
    <property type="entry name" value="Nematode_SR-like"/>
</dbReference>
<accession>E3MUN6</accession>
<comment type="subcellular location">
    <subcellularLocation>
        <location evidence="1">Membrane</location>
        <topology evidence="1">Multi-pass membrane protein</topology>
    </subcellularLocation>
</comment>
<feature type="transmembrane region" description="Helical" evidence="6">
    <location>
        <begin position="60"/>
        <end position="86"/>
    </location>
</feature>
<dbReference type="Proteomes" id="UP000008281">
    <property type="component" value="Unassembled WGS sequence"/>
</dbReference>
<evidence type="ECO:0000313" key="7">
    <source>
        <dbReference type="EMBL" id="EFP09826.1"/>
    </source>
</evidence>
<proteinExistence type="inferred from homology"/>